<organism evidence="5 6">
    <name type="scientific">Candidatus Babela massiliensis</name>
    <dbReference type="NCBI Taxonomy" id="673862"/>
    <lineage>
        <taxon>Bacteria</taxon>
        <taxon>Candidatus Babelota</taxon>
        <taxon>Candidatus Babeliae</taxon>
        <taxon>Candidatus Babeliales</taxon>
        <taxon>Candidatus Babeliaceae</taxon>
        <taxon>Candidatus Babela</taxon>
    </lineage>
</organism>
<evidence type="ECO:0000313" key="6">
    <source>
        <dbReference type="Proteomes" id="UP000018769"/>
    </source>
</evidence>
<keyword evidence="4" id="KW-1133">Transmembrane helix</keyword>
<accession>V6DF80</accession>
<reference evidence="5 6" key="1">
    <citation type="journal article" date="2015" name="Biol. Direct">
        <title>Babela massiliensis, a representative of a widespread bacterial phylum with unusual adaptations to parasitism in amoebae.</title>
        <authorList>
            <person name="Pagnier I."/>
            <person name="Yutin N."/>
            <person name="Croce O."/>
            <person name="Makarova K.S."/>
            <person name="Wolf Y.I."/>
            <person name="Benamar S."/>
            <person name="Raoult D."/>
            <person name="Koonin E.V."/>
            <person name="La Scola B."/>
        </authorList>
    </citation>
    <scope>NUCLEOTIDE SEQUENCE [LARGE SCALE GENOMIC DNA]</scope>
    <source>
        <strain evidence="6">BABL1</strain>
    </source>
</reference>
<feature type="transmembrane region" description="Helical" evidence="4">
    <location>
        <begin position="6"/>
        <end position="24"/>
    </location>
</feature>
<evidence type="ECO:0000256" key="4">
    <source>
        <dbReference type="SAM" id="Phobius"/>
    </source>
</evidence>
<dbReference type="InterPro" id="IPR002110">
    <property type="entry name" value="Ankyrin_rpt"/>
</dbReference>
<feature type="repeat" description="ANK" evidence="3">
    <location>
        <begin position="352"/>
        <end position="384"/>
    </location>
</feature>
<dbReference type="PROSITE" id="PS50297">
    <property type="entry name" value="ANK_REP_REGION"/>
    <property type="match status" value="3"/>
</dbReference>
<dbReference type="InterPro" id="IPR036770">
    <property type="entry name" value="Ankyrin_rpt-contain_sf"/>
</dbReference>
<feature type="repeat" description="ANK" evidence="3">
    <location>
        <begin position="151"/>
        <end position="184"/>
    </location>
</feature>
<gene>
    <name evidence="5" type="ORF">BABL1_gene_903</name>
</gene>
<feature type="repeat" description="ANK" evidence="3">
    <location>
        <begin position="286"/>
        <end position="318"/>
    </location>
</feature>
<feature type="repeat" description="ANK" evidence="3">
    <location>
        <begin position="253"/>
        <end position="285"/>
    </location>
</feature>
<dbReference type="Gene3D" id="1.25.40.20">
    <property type="entry name" value="Ankyrin repeat-containing domain"/>
    <property type="match status" value="3"/>
</dbReference>
<evidence type="ECO:0000256" key="1">
    <source>
        <dbReference type="ARBA" id="ARBA00022737"/>
    </source>
</evidence>
<keyword evidence="1" id="KW-0677">Repeat</keyword>
<keyword evidence="2 3" id="KW-0040">ANK repeat</keyword>
<dbReference type="eggNOG" id="COG0666">
    <property type="taxonomic scope" value="Bacteria"/>
</dbReference>
<keyword evidence="6" id="KW-1185">Reference proteome</keyword>
<proteinExistence type="predicted"/>
<dbReference type="PANTHER" id="PTHR24178">
    <property type="entry name" value="MOLTING PROTEIN MLT-4"/>
    <property type="match status" value="1"/>
</dbReference>
<dbReference type="Pfam" id="PF00023">
    <property type="entry name" value="Ank"/>
    <property type="match status" value="1"/>
</dbReference>
<evidence type="ECO:0000313" key="5">
    <source>
        <dbReference type="EMBL" id="CDK30209.1"/>
    </source>
</evidence>
<dbReference type="PROSITE" id="PS50088">
    <property type="entry name" value="ANK_REPEAT"/>
    <property type="match status" value="5"/>
</dbReference>
<feature type="repeat" description="ANK" evidence="3">
    <location>
        <begin position="319"/>
        <end position="351"/>
    </location>
</feature>
<name>V6DF80_9BACT</name>
<sequence>MTKIRYLSLFFLSIIFNFTFYTLNSMKKDKNLSKLVNELEISLYKSVELKVKNSNIFYAIKDAKDFLNKKESDKNLQLLKNMFLELNLPQEIAKVHFAPEESKLEREELDMHLRCILLNFYINANEDIEKKVAKLIIAKANPNLRMIVNQEIITPLILIAKTNKFMNLINLLIDYGADINFVNNLKYSALKYAIQFGNEYIARIFVLRGAKFNNIYFNQQKDSPLIYSIKINAKDLVHLFIEHNIDIDYQNSYGWTALMHAVYYNNIELAYLLIKHKADINIQDKEGDSAIFWALRNINIEMLKILIKHNAKTNAVNKLNYTPLMLACLMNDSEIIKLLLRYPNNINLQNLHGETALMFACRNCNKSIVQMLLNLGANIYFKDNFENTALSFAQNRGCNDIVEIILNQVTKTN</sequence>
<dbReference type="SUPFAM" id="SSF48403">
    <property type="entry name" value="Ankyrin repeat"/>
    <property type="match status" value="1"/>
</dbReference>
<evidence type="ECO:0000256" key="3">
    <source>
        <dbReference type="PROSITE-ProRule" id="PRU00023"/>
    </source>
</evidence>
<dbReference type="Pfam" id="PF12796">
    <property type="entry name" value="Ank_2"/>
    <property type="match status" value="2"/>
</dbReference>
<keyword evidence="4" id="KW-0472">Membrane</keyword>
<dbReference type="HOGENOM" id="CLU_665124_0_0_7"/>
<dbReference type="Proteomes" id="UP000018769">
    <property type="component" value="Chromosome I"/>
</dbReference>
<dbReference type="EMBL" id="HG793133">
    <property type="protein sequence ID" value="CDK30209.1"/>
    <property type="molecule type" value="Genomic_DNA"/>
</dbReference>
<dbReference type="OrthoDB" id="928522at2"/>
<dbReference type="SMART" id="SM00248">
    <property type="entry name" value="ANK"/>
    <property type="match status" value="7"/>
</dbReference>
<dbReference type="STRING" id="673862.BABL1_gene_903"/>
<dbReference type="AlphaFoldDB" id="V6DF80"/>
<dbReference type="KEGG" id="dpb:BABL1_gene_903"/>
<evidence type="ECO:0000256" key="2">
    <source>
        <dbReference type="ARBA" id="ARBA00023043"/>
    </source>
</evidence>
<keyword evidence="4" id="KW-0812">Transmembrane</keyword>
<protein>
    <submittedName>
        <fullName evidence="5">Ankyrin repeats containing protein</fullName>
    </submittedName>
</protein>